<dbReference type="SUPFAM" id="SSF54211">
    <property type="entry name" value="Ribosomal protein S5 domain 2-like"/>
    <property type="match status" value="1"/>
</dbReference>
<dbReference type="InterPro" id="IPR014721">
    <property type="entry name" value="Ribsml_uS5_D2-typ_fold_subgr"/>
</dbReference>
<dbReference type="WBParaSite" id="HDID_0000367201-mRNA-1">
    <property type="protein sequence ID" value="HDID_0000367201-mRNA-1"/>
    <property type="gene ID" value="HDID_0000367201"/>
</dbReference>
<evidence type="ECO:0000256" key="1">
    <source>
        <dbReference type="ARBA" id="ARBA00006566"/>
    </source>
</evidence>
<dbReference type="FunFam" id="3.30.230.10:FF:000017">
    <property type="entry name" value="Galactokinase"/>
    <property type="match status" value="1"/>
</dbReference>
<evidence type="ECO:0000256" key="5">
    <source>
        <dbReference type="ARBA" id="ARBA00022840"/>
    </source>
</evidence>
<feature type="domain" description="Galactokinase N-terminal" evidence="7">
    <location>
        <begin position="18"/>
        <end position="67"/>
    </location>
</feature>
<feature type="domain" description="GHMP kinase N-terminal" evidence="6">
    <location>
        <begin position="109"/>
        <end position="186"/>
    </location>
</feature>
<reference evidence="10" key="1">
    <citation type="submission" date="2017-02" db="UniProtKB">
        <authorList>
            <consortium name="WormBaseParasite"/>
        </authorList>
    </citation>
    <scope>IDENTIFICATION</scope>
</reference>
<evidence type="ECO:0000259" key="7">
    <source>
        <dbReference type="Pfam" id="PF10509"/>
    </source>
</evidence>
<evidence type="ECO:0000259" key="6">
    <source>
        <dbReference type="Pfam" id="PF00288"/>
    </source>
</evidence>
<dbReference type="EMBL" id="UYSG01001175">
    <property type="protein sequence ID" value="VDL37011.1"/>
    <property type="molecule type" value="Genomic_DNA"/>
</dbReference>
<dbReference type="GO" id="GO:0005524">
    <property type="term" value="F:ATP binding"/>
    <property type="evidence" value="ECO:0007669"/>
    <property type="project" value="UniProtKB-KW"/>
</dbReference>
<evidence type="ECO:0000313" key="9">
    <source>
        <dbReference type="Proteomes" id="UP000274504"/>
    </source>
</evidence>
<dbReference type="PROSITE" id="PS00106">
    <property type="entry name" value="GALACTOKINASE"/>
    <property type="match status" value="1"/>
</dbReference>
<keyword evidence="4" id="KW-0418">Kinase</keyword>
<dbReference type="PANTHER" id="PTHR10457">
    <property type="entry name" value="MEVALONATE KINASE/GALACTOKINASE"/>
    <property type="match status" value="1"/>
</dbReference>
<comment type="similarity">
    <text evidence="1">Belongs to the GHMP kinase family. GalK subfamily.</text>
</comment>
<name>A0A0R3SFP0_HYMDI</name>
<organism evidence="10">
    <name type="scientific">Hymenolepis diminuta</name>
    <name type="common">Rat tapeworm</name>
    <dbReference type="NCBI Taxonomy" id="6216"/>
    <lineage>
        <taxon>Eukaryota</taxon>
        <taxon>Metazoa</taxon>
        <taxon>Spiralia</taxon>
        <taxon>Lophotrochozoa</taxon>
        <taxon>Platyhelminthes</taxon>
        <taxon>Cestoda</taxon>
        <taxon>Eucestoda</taxon>
        <taxon>Cyclophyllidea</taxon>
        <taxon>Hymenolepididae</taxon>
        <taxon>Hymenolepis</taxon>
    </lineage>
</organism>
<dbReference type="InterPro" id="IPR019741">
    <property type="entry name" value="Galactokinase_CS"/>
</dbReference>
<dbReference type="Pfam" id="PF10509">
    <property type="entry name" value="GalKase_gal_bdg"/>
    <property type="match status" value="1"/>
</dbReference>
<evidence type="ECO:0000313" key="10">
    <source>
        <dbReference type="WBParaSite" id="HDID_0000367201-mRNA-1"/>
    </source>
</evidence>
<keyword evidence="2" id="KW-0808">Transferase</keyword>
<dbReference type="InterPro" id="IPR006204">
    <property type="entry name" value="GHMP_kinase_N_dom"/>
</dbReference>
<dbReference type="Pfam" id="PF00288">
    <property type="entry name" value="GHMP_kinases_N"/>
    <property type="match status" value="1"/>
</dbReference>
<evidence type="ECO:0000256" key="4">
    <source>
        <dbReference type="ARBA" id="ARBA00022777"/>
    </source>
</evidence>
<proteinExistence type="inferred from homology"/>
<dbReference type="AlphaFoldDB" id="A0A0R3SFP0"/>
<reference evidence="8 9" key="2">
    <citation type="submission" date="2018-11" db="EMBL/GenBank/DDBJ databases">
        <authorList>
            <consortium name="Pathogen Informatics"/>
        </authorList>
    </citation>
    <scope>NUCLEOTIDE SEQUENCE [LARGE SCALE GENOMIC DNA]</scope>
</reference>
<evidence type="ECO:0000256" key="3">
    <source>
        <dbReference type="ARBA" id="ARBA00022741"/>
    </source>
</evidence>
<dbReference type="InterPro" id="IPR000705">
    <property type="entry name" value="Galactokinase"/>
</dbReference>
<dbReference type="InterPro" id="IPR020568">
    <property type="entry name" value="Ribosomal_Su5_D2-typ_SF"/>
</dbReference>
<gene>
    <name evidence="8" type="ORF">HDID_LOCUS3670</name>
</gene>
<dbReference type="Proteomes" id="UP000274504">
    <property type="component" value="Unassembled WGS sequence"/>
</dbReference>
<dbReference type="GO" id="GO:0006012">
    <property type="term" value="P:galactose metabolic process"/>
    <property type="evidence" value="ECO:0007669"/>
    <property type="project" value="InterPro"/>
</dbReference>
<dbReference type="Gene3D" id="3.30.230.10">
    <property type="match status" value="1"/>
</dbReference>
<dbReference type="PRINTS" id="PR00959">
    <property type="entry name" value="MEVGALKINASE"/>
</dbReference>
<dbReference type="PANTHER" id="PTHR10457:SF7">
    <property type="entry name" value="GALACTOKINASE-RELATED"/>
    <property type="match status" value="1"/>
</dbReference>
<dbReference type="GO" id="GO:0004335">
    <property type="term" value="F:galactokinase activity"/>
    <property type="evidence" value="ECO:0007669"/>
    <property type="project" value="InterPro"/>
</dbReference>
<sequence>MPQIEVPEHIQLLETADNKFIEIFRSIPTVRVVSPGRVNLIGEHTDYNEGFVLPMALPVVTVMVSSPNNSGMCRIHTTAREEEELCTVSFNVGHIEKMELAKGEHWSSYVRGVVAIMQKTGARVPAFNAVIVSSVPIGAGLSSSASLEVATLLTCQKLSGYDFFSKAEHEWANSPCGLMDQLACLGGVAGHALFIDCK</sequence>
<dbReference type="GO" id="GO:0005829">
    <property type="term" value="C:cytosol"/>
    <property type="evidence" value="ECO:0007669"/>
    <property type="project" value="TreeGrafter"/>
</dbReference>
<dbReference type="InterPro" id="IPR006203">
    <property type="entry name" value="GHMP_knse_ATP-bd_CS"/>
</dbReference>
<dbReference type="InterPro" id="IPR019539">
    <property type="entry name" value="GalKase_N"/>
</dbReference>
<protein>
    <submittedName>
        <fullName evidence="10">Galactokinase</fullName>
    </submittedName>
</protein>
<dbReference type="STRING" id="6216.A0A0R3SFP0"/>
<evidence type="ECO:0000313" key="8">
    <source>
        <dbReference type="EMBL" id="VDL37011.1"/>
    </source>
</evidence>
<dbReference type="PRINTS" id="PR00473">
    <property type="entry name" value="GALCTOKINASE"/>
</dbReference>
<evidence type="ECO:0000256" key="2">
    <source>
        <dbReference type="ARBA" id="ARBA00022679"/>
    </source>
</evidence>
<dbReference type="PROSITE" id="PS00627">
    <property type="entry name" value="GHMP_KINASES_ATP"/>
    <property type="match status" value="1"/>
</dbReference>
<dbReference type="OrthoDB" id="275179at2759"/>
<keyword evidence="3" id="KW-0547">Nucleotide-binding</keyword>
<accession>A0A0R3SFP0</accession>
<keyword evidence="5" id="KW-0067">ATP-binding</keyword>